<feature type="signal peptide" evidence="1">
    <location>
        <begin position="1"/>
        <end position="17"/>
    </location>
</feature>
<keyword evidence="3" id="KW-1185">Reference proteome</keyword>
<protein>
    <submittedName>
        <fullName evidence="2">Uncharacterized protein</fullName>
    </submittedName>
</protein>
<dbReference type="RefSeq" id="WP_148338884.1">
    <property type="nucleotide sequence ID" value="NZ_LR699119.1"/>
</dbReference>
<dbReference type="EMBL" id="LR699119">
    <property type="protein sequence ID" value="VVC75588.1"/>
    <property type="molecule type" value="Genomic_DNA"/>
</dbReference>
<evidence type="ECO:0000313" key="3">
    <source>
        <dbReference type="Proteomes" id="UP000324194"/>
    </source>
</evidence>
<feature type="chain" id="PRO_5022946727" evidence="1">
    <location>
        <begin position="18"/>
        <end position="236"/>
    </location>
</feature>
<proteinExistence type="predicted"/>
<dbReference type="AlphaFoldDB" id="A0A5E4PGE3"/>
<organism evidence="2 3">
    <name type="scientific">Aquicella siphonis</name>
    <dbReference type="NCBI Taxonomy" id="254247"/>
    <lineage>
        <taxon>Bacteria</taxon>
        <taxon>Pseudomonadati</taxon>
        <taxon>Pseudomonadota</taxon>
        <taxon>Gammaproteobacteria</taxon>
        <taxon>Legionellales</taxon>
        <taxon>Coxiellaceae</taxon>
        <taxon>Aquicella</taxon>
    </lineage>
</organism>
<accession>A0A5E4PGE3</accession>
<name>A0A5E4PGE3_9COXI</name>
<evidence type="ECO:0000313" key="2">
    <source>
        <dbReference type="EMBL" id="VVC75588.1"/>
    </source>
</evidence>
<sequence>MKKYCFTILLIPSLAYAAGDNAIFDDHTWYIGNHSLRVNKHEPFPFNGQIFDHTVAYVTPDGMHGSSDACRLSSSDSISCYSGDRVTYQADAHSATLSGRFISSYTYYDKDHVPEANPLSAAWQRVPSGPSLHCRNGDLVRMVIPYHEKDATRLRNIERYFMNNGYSSGDTYYLVKNSTSGHIALSPLPNQVYYSAFYLYDSNGNPITDFSKLDTLAMLNDSEGKFDPLCNLVKSR</sequence>
<gene>
    <name evidence="2" type="ORF">AQUSIP_08780</name>
</gene>
<dbReference type="KEGG" id="asip:AQUSIP_08780"/>
<dbReference type="Proteomes" id="UP000324194">
    <property type="component" value="Chromosome 1"/>
</dbReference>
<reference evidence="2 3" key="1">
    <citation type="submission" date="2019-08" db="EMBL/GenBank/DDBJ databases">
        <authorList>
            <person name="Guy L."/>
        </authorList>
    </citation>
    <scope>NUCLEOTIDE SEQUENCE [LARGE SCALE GENOMIC DNA]</scope>
    <source>
        <strain evidence="2 3">SGT-108</strain>
    </source>
</reference>
<evidence type="ECO:0000256" key="1">
    <source>
        <dbReference type="SAM" id="SignalP"/>
    </source>
</evidence>
<keyword evidence="1" id="KW-0732">Signal</keyword>